<dbReference type="GeneID" id="24439412"/>
<evidence type="ECO:0000256" key="1">
    <source>
        <dbReference type="SAM" id="Phobius"/>
    </source>
</evidence>
<evidence type="ECO:0000313" key="3">
    <source>
        <dbReference type="Proteomes" id="UP000009168"/>
    </source>
</evidence>
<gene>
    <name evidence="2" type="ORF">TTHERM_000527178</name>
</gene>
<keyword evidence="3" id="KW-1185">Reference proteome</keyword>
<reference evidence="3" key="1">
    <citation type="journal article" date="2006" name="PLoS Biol.">
        <title>Macronuclear genome sequence of the ciliate Tetrahymena thermophila, a model eukaryote.</title>
        <authorList>
            <person name="Eisen J.A."/>
            <person name="Coyne R.S."/>
            <person name="Wu M."/>
            <person name="Wu D."/>
            <person name="Thiagarajan M."/>
            <person name="Wortman J.R."/>
            <person name="Badger J.H."/>
            <person name="Ren Q."/>
            <person name="Amedeo P."/>
            <person name="Jones K.M."/>
            <person name="Tallon L.J."/>
            <person name="Delcher A.L."/>
            <person name="Salzberg S.L."/>
            <person name="Silva J.C."/>
            <person name="Haas B.J."/>
            <person name="Majoros W.H."/>
            <person name="Farzad M."/>
            <person name="Carlton J.M."/>
            <person name="Smith R.K. Jr."/>
            <person name="Garg J."/>
            <person name="Pearlman R.E."/>
            <person name="Karrer K.M."/>
            <person name="Sun L."/>
            <person name="Manning G."/>
            <person name="Elde N.C."/>
            <person name="Turkewitz A.P."/>
            <person name="Asai D.J."/>
            <person name="Wilkes D.E."/>
            <person name="Wang Y."/>
            <person name="Cai H."/>
            <person name="Collins K."/>
            <person name="Stewart B.A."/>
            <person name="Lee S.R."/>
            <person name="Wilamowska K."/>
            <person name="Weinberg Z."/>
            <person name="Ruzzo W.L."/>
            <person name="Wloga D."/>
            <person name="Gaertig J."/>
            <person name="Frankel J."/>
            <person name="Tsao C.-C."/>
            <person name="Gorovsky M.A."/>
            <person name="Keeling P.J."/>
            <person name="Waller R.F."/>
            <person name="Patron N.J."/>
            <person name="Cherry J.M."/>
            <person name="Stover N.A."/>
            <person name="Krieger C.J."/>
            <person name="del Toro C."/>
            <person name="Ryder H.F."/>
            <person name="Williamson S.C."/>
            <person name="Barbeau R.A."/>
            <person name="Hamilton E.P."/>
            <person name="Orias E."/>
        </authorList>
    </citation>
    <scope>NUCLEOTIDE SEQUENCE [LARGE SCALE GENOMIC DNA]</scope>
    <source>
        <strain evidence="3">SB210</strain>
    </source>
</reference>
<organism evidence="2 3">
    <name type="scientific">Tetrahymena thermophila (strain SB210)</name>
    <dbReference type="NCBI Taxonomy" id="312017"/>
    <lineage>
        <taxon>Eukaryota</taxon>
        <taxon>Sar</taxon>
        <taxon>Alveolata</taxon>
        <taxon>Ciliophora</taxon>
        <taxon>Intramacronucleata</taxon>
        <taxon>Oligohymenophorea</taxon>
        <taxon>Hymenostomatida</taxon>
        <taxon>Tetrahymenina</taxon>
        <taxon>Tetrahymenidae</taxon>
        <taxon>Tetrahymena</taxon>
    </lineage>
</organism>
<dbReference type="KEGG" id="tet:TTHERM_000527178"/>
<evidence type="ECO:0000313" key="2">
    <source>
        <dbReference type="EMBL" id="EWS70935.1"/>
    </source>
</evidence>
<keyword evidence="1" id="KW-1133">Transmembrane helix</keyword>
<keyword evidence="1" id="KW-0472">Membrane</keyword>
<keyword evidence="1 2" id="KW-0812">Transmembrane</keyword>
<protein>
    <submittedName>
        <fullName evidence="2">Transmembrane protein, putative</fullName>
    </submittedName>
</protein>
<dbReference type="AlphaFoldDB" id="W7WVU4"/>
<dbReference type="Proteomes" id="UP000009168">
    <property type="component" value="Unassembled WGS sequence"/>
</dbReference>
<dbReference type="RefSeq" id="XP_012656550.1">
    <property type="nucleotide sequence ID" value="XM_012801096.1"/>
</dbReference>
<dbReference type="InParanoid" id="W7WVU4"/>
<proteinExistence type="predicted"/>
<accession>W7WVU4</accession>
<name>W7WVU4_TETTS</name>
<sequence length="143" mass="17654">MLRVKLERFSSQLIMANEWKKKQFYSKQIKLVLDRFISSQRIFNIVKIKIYLVNNFIYIFIRYFILQLQAIQLFDNRLYIDLFLDMISQYRSNNFLKIYFFQILNSNSQETKMFSKYPLNQEKQIEILLFFIQIISLFLQKQD</sequence>
<dbReference type="EMBL" id="GG662209">
    <property type="protein sequence ID" value="EWS70935.1"/>
    <property type="molecule type" value="Genomic_DNA"/>
</dbReference>
<feature type="transmembrane region" description="Helical" evidence="1">
    <location>
        <begin position="50"/>
        <end position="74"/>
    </location>
</feature>